<dbReference type="EMBL" id="CP004144">
    <property type="protein sequence ID" value="AGF96649.1"/>
    <property type="molecule type" value="Genomic_DNA"/>
</dbReference>
<keyword evidence="1" id="KW-1133">Transmembrane helix</keyword>
<keyword evidence="1" id="KW-0812">Transmembrane</keyword>
<evidence type="ECO:0000313" key="3">
    <source>
        <dbReference type="Proteomes" id="UP000011718"/>
    </source>
</evidence>
<gene>
    <name evidence="2" type="ORF">MmTuc01_1263</name>
</gene>
<evidence type="ECO:0000313" key="2">
    <source>
        <dbReference type="EMBL" id="AGF96649.1"/>
    </source>
</evidence>
<reference evidence="2 3" key="1">
    <citation type="journal article" date="2013" name="Genome Announc.">
        <title>Complete Genome of a Methanosarcina mazei Strain Isolated from Sediment Samples from an Amazonian Flooded Area.</title>
        <authorList>
            <person name="Assis das Gracas D."/>
            <person name="Thiago Juca Ramos R."/>
            <person name="Vieira Araujo A.C."/>
            <person name="Zahlouth R."/>
            <person name="Ribeiro Carneiro A."/>
            <person name="Souza Lopes T."/>
            <person name="Azevedo Barauna R."/>
            <person name="Azevedo V."/>
            <person name="Cruz Schneider M.P."/>
            <person name="Pellizari V.H."/>
            <person name="Silva A."/>
        </authorList>
    </citation>
    <scope>NUCLEOTIDE SEQUENCE [LARGE SCALE GENOMIC DNA]</scope>
    <source>
        <strain evidence="2 3">Tuc01</strain>
    </source>
</reference>
<proteinExistence type="predicted"/>
<protein>
    <submittedName>
        <fullName evidence="2">Uncharacterized protein</fullName>
    </submittedName>
</protein>
<name>M1QI51_METMZ</name>
<dbReference type="HOGENOM" id="CLU_3113090_0_0_2"/>
<dbReference type="BioCyc" id="MMAZ1236903:G139K-1207-MONOMER"/>
<keyword evidence="1" id="KW-0472">Membrane</keyword>
<evidence type="ECO:0000256" key="1">
    <source>
        <dbReference type="SAM" id="Phobius"/>
    </source>
</evidence>
<accession>M1QI51</accession>
<dbReference type="AlphaFoldDB" id="M1QI51"/>
<feature type="transmembrane region" description="Helical" evidence="1">
    <location>
        <begin position="17"/>
        <end position="35"/>
    </location>
</feature>
<dbReference type="Proteomes" id="UP000011718">
    <property type="component" value="Chromosome"/>
</dbReference>
<organism evidence="2 3">
    <name type="scientific">Methanosarcina mazei Tuc01</name>
    <dbReference type="NCBI Taxonomy" id="1236903"/>
    <lineage>
        <taxon>Archaea</taxon>
        <taxon>Methanobacteriati</taxon>
        <taxon>Methanobacteriota</taxon>
        <taxon>Stenosarchaea group</taxon>
        <taxon>Methanomicrobia</taxon>
        <taxon>Methanosarcinales</taxon>
        <taxon>Methanosarcinaceae</taxon>
        <taxon>Methanosarcina</taxon>
    </lineage>
</organism>
<sequence length="50" mass="6054">MEKATLTERNVCLLRNHPFFVFLNLIISIRLLRLYRHFQVNHTNFIKGPE</sequence>
<dbReference type="KEGG" id="mmaz:MmTuc01_1263"/>